<dbReference type="GO" id="GO:0008053">
    <property type="term" value="P:mitochondrial fusion"/>
    <property type="evidence" value="ECO:0007669"/>
    <property type="project" value="TreeGrafter"/>
</dbReference>
<evidence type="ECO:0000256" key="14">
    <source>
        <dbReference type="ARBA" id="ARBA00023134"/>
    </source>
</evidence>
<evidence type="ECO:0000256" key="1">
    <source>
        <dbReference type="ARBA" id="ARBA00004434"/>
    </source>
</evidence>
<dbReference type="SMART" id="SM00053">
    <property type="entry name" value="DYNc"/>
    <property type="match status" value="1"/>
</dbReference>
<dbReference type="GO" id="GO:0008017">
    <property type="term" value="F:microtubule binding"/>
    <property type="evidence" value="ECO:0007669"/>
    <property type="project" value="TreeGrafter"/>
</dbReference>
<dbReference type="CDD" id="cd08771">
    <property type="entry name" value="DLP_1"/>
    <property type="match status" value="1"/>
</dbReference>
<dbReference type="Pfam" id="PF00350">
    <property type="entry name" value="Dynamin_N"/>
    <property type="match status" value="1"/>
</dbReference>
<dbReference type="InterPro" id="IPR030381">
    <property type="entry name" value="G_DYNAMIN_dom"/>
</dbReference>
<dbReference type="InterPro" id="IPR045063">
    <property type="entry name" value="Dynamin_N"/>
</dbReference>
<keyword evidence="10" id="KW-1133">Transmembrane helix</keyword>
<keyword evidence="8" id="KW-0378">Hydrolase</keyword>
<dbReference type="InterPro" id="IPR045817">
    <property type="entry name" value="OPA1_C"/>
</dbReference>
<proteinExistence type="predicted"/>
<feature type="domain" description="Dynamin-type G" evidence="19">
    <location>
        <begin position="204"/>
        <end position="514"/>
    </location>
</feature>
<comment type="subcellular location">
    <subcellularLocation>
        <location evidence="1">Mitochondrion inner membrane</location>
        <topology evidence="1">Single-pass membrane protein</topology>
    </subcellularLocation>
    <subcellularLocation>
        <location evidence="2">Mitochondrion intermembrane space</location>
    </subcellularLocation>
</comment>
<dbReference type="InterPro" id="IPR022812">
    <property type="entry name" value="Dynamin"/>
</dbReference>
<accession>A0A8T0DUU3</accession>
<name>A0A8T0DUU3_9TREM</name>
<evidence type="ECO:0000256" key="6">
    <source>
        <dbReference type="ARBA" id="ARBA00022741"/>
    </source>
</evidence>
<dbReference type="GO" id="GO:0016559">
    <property type="term" value="P:peroxisome fission"/>
    <property type="evidence" value="ECO:0007669"/>
    <property type="project" value="TreeGrafter"/>
</dbReference>
<keyword evidence="7" id="KW-0999">Mitochondrion inner membrane</keyword>
<evidence type="ECO:0000313" key="21">
    <source>
        <dbReference type="Proteomes" id="UP000699462"/>
    </source>
</evidence>
<evidence type="ECO:0000256" key="7">
    <source>
        <dbReference type="ARBA" id="ARBA00022792"/>
    </source>
</evidence>
<dbReference type="GO" id="GO:0006915">
    <property type="term" value="P:apoptotic process"/>
    <property type="evidence" value="ECO:0007669"/>
    <property type="project" value="UniProtKB-KW"/>
</dbReference>
<dbReference type="Pfam" id="PF19434">
    <property type="entry name" value="OPA1_C"/>
    <property type="match status" value="2"/>
</dbReference>
<dbReference type="EC" id="3.6.5.5" evidence="3"/>
<dbReference type="GO" id="GO:0048312">
    <property type="term" value="P:intracellular distribution of mitochondria"/>
    <property type="evidence" value="ECO:0007669"/>
    <property type="project" value="TreeGrafter"/>
</dbReference>
<dbReference type="SUPFAM" id="SSF52540">
    <property type="entry name" value="P-loop containing nucleoside triphosphate hydrolases"/>
    <property type="match status" value="1"/>
</dbReference>
<evidence type="ECO:0000256" key="9">
    <source>
        <dbReference type="ARBA" id="ARBA00022946"/>
    </source>
</evidence>
<keyword evidence="4" id="KW-0812">Transmembrane</keyword>
<evidence type="ECO:0000256" key="3">
    <source>
        <dbReference type="ARBA" id="ARBA00011980"/>
    </source>
</evidence>
<dbReference type="InterPro" id="IPR001401">
    <property type="entry name" value="Dynamin_GTPase"/>
</dbReference>
<evidence type="ECO:0000256" key="16">
    <source>
        <dbReference type="ARBA" id="ARBA00023157"/>
    </source>
</evidence>
<evidence type="ECO:0000256" key="12">
    <source>
        <dbReference type="ARBA" id="ARBA00023121"/>
    </source>
</evidence>
<keyword evidence="5" id="KW-0053">Apoptosis</keyword>
<keyword evidence="11" id="KW-0175">Coiled coil</keyword>
<dbReference type="GO" id="GO:0003924">
    <property type="term" value="F:GTPase activity"/>
    <property type="evidence" value="ECO:0007669"/>
    <property type="project" value="InterPro"/>
</dbReference>
<dbReference type="OrthoDB" id="415706at2759"/>
<evidence type="ECO:0000256" key="4">
    <source>
        <dbReference type="ARBA" id="ARBA00022692"/>
    </source>
</evidence>
<dbReference type="PROSITE" id="PS51718">
    <property type="entry name" value="G_DYNAMIN_2"/>
    <property type="match status" value="1"/>
</dbReference>
<dbReference type="GO" id="GO:0000266">
    <property type="term" value="P:mitochondrial fission"/>
    <property type="evidence" value="ECO:0007669"/>
    <property type="project" value="TreeGrafter"/>
</dbReference>
<dbReference type="InterPro" id="IPR027417">
    <property type="entry name" value="P-loop_NTPase"/>
</dbReference>
<keyword evidence="15" id="KW-0472">Membrane</keyword>
<evidence type="ECO:0000256" key="8">
    <source>
        <dbReference type="ARBA" id="ARBA00022801"/>
    </source>
</evidence>
<dbReference type="Gene3D" id="3.40.50.300">
    <property type="entry name" value="P-loop containing nucleotide triphosphate hydrolases"/>
    <property type="match status" value="1"/>
</dbReference>
<keyword evidence="16" id="KW-1015">Disulfide bond</keyword>
<keyword evidence="13" id="KW-0496">Mitochondrion</keyword>
<reference evidence="20 21" key="1">
    <citation type="submission" date="2019-07" db="EMBL/GenBank/DDBJ databases">
        <title>Annotation for the trematode Paragonimus westermani.</title>
        <authorList>
            <person name="Choi Y.-J."/>
        </authorList>
    </citation>
    <scope>NUCLEOTIDE SEQUENCE [LARGE SCALE GENOMIC DNA]</scope>
    <source>
        <strain evidence="20">180907_Pwestermani</strain>
    </source>
</reference>
<keyword evidence="6" id="KW-0547">Nucleotide-binding</keyword>
<evidence type="ECO:0000313" key="20">
    <source>
        <dbReference type="EMBL" id="KAF8570888.1"/>
    </source>
</evidence>
<keyword evidence="9" id="KW-0809">Transit peptide</keyword>
<evidence type="ECO:0000256" key="18">
    <source>
        <dbReference type="ARBA" id="ARBA00048040"/>
    </source>
</evidence>
<organism evidence="20 21">
    <name type="scientific">Paragonimus westermani</name>
    <dbReference type="NCBI Taxonomy" id="34504"/>
    <lineage>
        <taxon>Eukaryota</taxon>
        <taxon>Metazoa</taxon>
        <taxon>Spiralia</taxon>
        <taxon>Lophotrochozoa</taxon>
        <taxon>Platyhelminthes</taxon>
        <taxon>Trematoda</taxon>
        <taxon>Digenea</taxon>
        <taxon>Plagiorchiida</taxon>
        <taxon>Troglotremata</taxon>
        <taxon>Troglotrematidae</taxon>
        <taxon>Paragonimus</taxon>
    </lineage>
</organism>
<evidence type="ECO:0000256" key="13">
    <source>
        <dbReference type="ARBA" id="ARBA00023128"/>
    </source>
</evidence>
<dbReference type="PANTHER" id="PTHR11566:SF67">
    <property type="entry name" value="DYNAMIN-LIKE 120 KDA PROTEIN, MITOCHONDRIAL"/>
    <property type="match status" value="1"/>
</dbReference>
<evidence type="ECO:0000259" key="19">
    <source>
        <dbReference type="PROSITE" id="PS51718"/>
    </source>
</evidence>
<evidence type="ECO:0000256" key="15">
    <source>
        <dbReference type="ARBA" id="ARBA00023136"/>
    </source>
</evidence>
<dbReference type="AlphaFoldDB" id="A0A8T0DUU3"/>
<evidence type="ECO:0000256" key="2">
    <source>
        <dbReference type="ARBA" id="ARBA00004569"/>
    </source>
</evidence>
<protein>
    <recommendedName>
        <fullName evidence="17">Dynamin-like GTPase OPA1, mitochondrial</fullName>
        <ecNumber evidence="3">3.6.5.5</ecNumber>
    </recommendedName>
</protein>
<evidence type="ECO:0000256" key="11">
    <source>
        <dbReference type="ARBA" id="ARBA00023054"/>
    </source>
</evidence>
<evidence type="ECO:0000256" key="5">
    <source>
        <dbReference type="ARBA" id="ARBA00022703"/>
    </source>
</evidence>
<dbReference type="GO" id="GO:0006897">
    <property type="term" value="P:endocytosis"/>
    <property type="evidence" value="ECO:0007669"/>
    <property type="project" value="TreeGrafter"/>
</dbReference>
<dbReference type="GO" id="GO:0008289">
    <property type="term" value="F:lipid binding"/>
    <property type="evidence" value="ECO:0007669"/>
    <property type="project" value="UniProtKB-KW"/>
</dbReference>
<keyword evidence="12" id="KW-0446">Lipid-binding</keyword>
<dbReference type="EMBL" id="JTDF01000845">
    <property type="protein sequence ID" value="KAF8570888.1"/>
    <property type="molecule type" value="Genomic_DNA"/>
</dbReference>
<dbReference type="GO" id="GO:0005758">
    <property type="term" value="C:mitochondrial intermembrane space"/>
    <property type="evidence" value="ECO:0007669"/>
    <property type="project" value="UniProtKB-SubCell"/>
</dbReference>
<keyword evidence="21" id="KW-1185">Reference proteome</keyword>
<dbReference type="PRINTS" id="PR00195">
    <property type="entry name" value="DYNAMIN"/>
</dbReference>
<dbReference type="GO" id="GO:0005874">
    <property type="term" value="C:microtubule"/>
    <property type="evidence" value="ECO:0007669"/>
    <property type="project" value="TreeGrafter"/>
</dbReference>
<evidence type="ECO:0000256" key="10">
    <source>
        <dbReference type="ARBA" id="ARBA00022989"/>
    </source>
</evidence>
<keyword evidence="14" id="KW-0342">GTP-binding</keyword>
<dbReference type="GO" id="GO:0005743">
    <property type="term" value="C:mitochondrial inner membrane"/>
    <property type="evidence" value="ECO:0007669"/>
    <property type="project" value="UniProtKB-SubCell"/>
</dbReference>
<comment type="catalytic activity">
    <reaction evidence="18">
        <text>GTP + H2O = GDP + phosphate + H(+)</text>
        <dbReference type="Rhea" id="RHEA:19669"/>
        <dbReference type="ChEBI" id="CHEBI:15377"/>
        <dbReference type="ChEBI" id="CHEBI:15378"/>
        <dbReference type="ChEBI" id="CHEBI:37565"/>
        <dbReference type="ChEBI" id="CHEBI:43474"/>
        <dbReference type="ChEBI" id="CHEBI:58189"/>
        <dbReference type="EC" id="3.6.5.5"/>
    </reaction>
</comment>
<evidence type="ECO:0000256" key="17">
    <source>
        <dbReference type="ARBA" id="ARBA00044791"/>
    </source>
</evidence>
<dbReference type="PANTHER" id="PTHR11566">
    <property type="entry name" value="DYNAMIN"/>
    <property type="match status" value="1"/>
</dbReference>
<dbReference type="GO" id="GO:0005525">
    <property type="term" value="F:GTP binding"/>
    <property type="evidence" value="ECO:0007669"/>
    <property type="project" value="UniProtKB-KW"/>
</dbReference>
<comment type="caution">
    <text evidence="20">The sequence shown here is derived from an EMBL/GenBank/DDBJ whole genome shotgun (WGS) entry which is preliminary data.</text>
</comment>
<dbReference type="Proteomes" id="UP000699462">
    <property type="component" value="Unassembled WGS sequence"/>
</dbReference>
<sequence>MLGVSRIGNVRSKQPVAPLLFHNRGVTGALSRLAARFLRLRYLIFGAGVGGTYTAAQIYYSRWKAKLSELTGYFKNLDDGDASASLPGSVLAHTEAANESKRDTARHITVEELQQALFKNELEYNKRIEELLQENRSLRSELLLRAQRPAQRGRIKKSLIDMYSEVLDELSDLDSAYKAQADVHSTYHIHIHFRFRTALFASSQDQLPRVVVVGDQSAGKTSVLEMIAQARIFPRGSGEMMTRSPVKVTLSEGPYHVASFKDGPREYDLTKESELAALRKDIEMRMKALVSGGKTISSDVISLNVKGPGLQRIVLIDLPGIISTVTTGMQAGTRETIQKMARHYMSNPNAIILCVQEESDLPAKHLLGTCHVSQQTARGTTQSNLLSSLSGRPIKAATNNVTDLVSSIDPMGKRTIFVLTKVDLAESNLYNPNRIKQILEGKLFPMKALGYFAVVTGKGSKDESIQSIKDYEEEFFRNSRLFREGALQFSQMTTANLSKAVSERFWKMVKDSVEQQADMYRALRYNLEAEWKNSFSYLREMDREELFEKARNEVLDDLITLNGITASTWEKNLRSQLWDDLQNYVFENIFEPAQLLDDLGLPSKFRGHLFKVAFSSSSFQTNIDIWLREWVEKDLPNLAVQTGWRTLYKELDDKLRSVKHAPGHDAIFDHLKDTVHQETRSRHHWDQKAEGRLRVIQSNALDDRTVHDKSQWTASVEFLNQALRSRLRSVNESISELCGPGVLQRWLYWQSRTPEQRLRREVVQETETLLASYSRPSPKITPDDLTTIRRNLQARNLTVTDQLIAETWEPLVRRAYLERALYNCEECRKSFYYYQQGFLDAPNLSTESDQTQLTQLGQSEAELQDSLRGAAYPVSHFTNEFSDCREVVLFYRIMRMLEATSNALRQQIMNDEGHICAGRAIKVTMLGFDTRAIGGGHSRRLEHHVKQVLSELSNDPLALRKLITGRRVSLAEELKRVRHLQDKLEEFIGALNKGE</sequence>
<gene>
    <name evidence="20" type="ORF">P879_02490</name>
</gene>